<name>A0A6I4M475_9ACTN</name>
<keyword evidence="2" id="KW-1185">Reference proteome</keyword>
<evidence type="ECO:0000313" key="2">
    <source>
        <dbReference type="Proteomes" id="UP000462055"/>
    </source>
</evidence>
<reference evidence="1" key="1">
    <citation type="submission" date="2019-12" db="EMBL/GenBank/DDBJ databases">
        <title>Actinomadura physcomitrii sp. nov., a novel actinomycete isolated from moss [Physcomitrium sphaericum (Ludw) Fuernr].</title>
        <authorList>
            <person name="Zhuang X."/>
        </authorList>
    </citation>
    <scope>NUCLEOTIDE SEQUENCE [LARGE SCALE GENOMIC DNA]</scope>
    <source>
        <strain evidence="1">LD22</strain>
    </source>
</reference>
<sequence length="179" mass="19886">MSEIGRAVSGSIPADVANGKHWTYPFNTRTDEQYLAWEDFDSLHNRLLTVRVTRETSITEAKAEASYVENELADDHVREGRQVVDTGPVKEITHLADECMSFRIARENAPRAIPGPGGFAYSMGGRYLYCRVMNVDIVVDWEGFDYSRPGALDAGIGLDDISAEHDVERIARAIATALH</sequence>
<gene>
    <name evidence="1" type="ORF">F8568_001765</name>
</gene>
<evidence type="ECO:0000313" key="1">
    <source>
        <dbReference type="EMBL" id="MVZ99133.1"/>
    </source>
</evidence>
<dbReference type="Proteomes" id="UP000462055">
    <property type="component" value="Unassembled WGS sequence"/>
</dbReference>
<organism evidence="1 2">
    <name type="scientific">Actinomadura physcomitrii</name>
    <dbReference type="NCBI Taxonomy" id="2650748"/>
    <lineage>
        <taxon>Bacteria</taxon>
        <taxon>Bacillati</taxon>
        <taxon>Actinomycetota</taxon>
        <taxon>Actinomycetes</taxon>
        <taxon>Streptosporangiales</taxon>
        <taxon>Thermomonosporaceae</taxon>
        <taxon>Actinomadura</taxon>
    </lineage>
</organism>
<dbReference type="AlphaFoldDB" id="A0A6I4M475"/>
<comment type="caution">
    <text evidence="1">The sequence shown here is derived from an EMBL/GenBank/DDBJ whole genome shotgun (WGS) entry which is preliminary data.</text>
</comment>
<dbReference type="RefSeq" id="WP_151590428.1">
    <property type="nucleotide sequence ID" value="NZ_WBMS02000001.1"/>
</dbReference>
<proteinExistence type="predicted"/>
<protein>
    <submittedName>
        <fullName evidence="1">Uncharacterized protein</fullName>
    </submittedName>
</protein>
<dbReference type="EMBL" id="WBMS02000001">
    <property type="protein sequence ID" value="MVZ99133.1"/>
    <property type="molecule type" value="Genomic_DNA"/>
</dbReference>
<accession>A0A6I4M475</accession>